<dbReference type="AlphaFoldDB" id="U9SM58"/>
<feature type="non-terminal residue" evidence="1">
    <location>
        <position position="52"/>
    </location>
</feature>
<reference evidence="1" key="1">
    <citation type="submission" date="2013-07" db="EMBL/GenBank/DDBJ databases">
        <title>The genome of an arbuscular mycorrhizal fungus provides insights into the evolution of the oldest plant symbiosis.</title>
        <authorList>
            <consortium name="DOE Joint Genome Institute"/>
            <person name="Tisserant E."/>
            <person name="Malbreil M."/>
            <person name="Kuo A."/>
            <person name="Kohler A."/>
            <person name="Symeonidi A."/>
            <person name="Balestrini R."/>
            <person name="Charron P."/>
            <person name="Duensing N."/>
            <person name="Frei-dit-Frey N."/>
            <person name="Gianinazzi-Pearson V."/>
            <person name="Gilbert B."/>
            <person name="Handa Y."/>
            <person name="Hijri M."/>
            <person name="Kaul R."/>
            <person name="Kawaguchi M."/>
            <person name="Krajinski F."/>
            <person name="Lammers P."/>
            <person name="Lapierre D."/>
            <person name="Masclaux F.G."/>
            <person name="Murat C."/>
            <person name="Morin E."/>
            <person name="Ndikumana S."/>
            <person name="Pagni M."/>
            <person name="Petitpierre D."/>
            <person name="Requena N."/>
            <person name="Rosikiewicz P."/>
            <person name="Riley R."/>
            <person name="Saito K."/>
            <person name="San Clemente H."/>
            <person name="Shapiro H."/>
            <person name="van Tuinen D."/>
            <person name="Becard G."/>
            <person name="Bonfante P."/>
            <person name="Paszkowski U."/>
            <person name="Shachar-Hill Y."/>
            <person name="Young J.P."/>
            <person name="Sanders I.R."/>
            <person name="Henrissat B."/>
            <person name="Rensing S.A."/>
            <person name="Grigoriev I.V."/>
            <person name="Corradi N."/>
            <person name="Roux C."/>
            <person name="Martin F."/>
        </authorList>
    </citation>
    <scope>NUCLEOTIDE SEQUENCE</scope>
    <source>
        <strain evidence="1">DAOM 197198</strain>
    </source>
</reference>
<name>U9SM58_RHIID</name>
<gene>
    <name evidence="1" type="ORF">GLOINDRAFT_341433</name>
</gene>
<proteinExistence type="predicted"/>
<accession>U9SM58</accession>
<dbReference type="EMBL" id="KI301502">
    <property type="protein sequence ID" value="ERZ95082.1"/>
    <property type="molecule type" value="Genomic_DNA"/>
</dbReference>
<organism evidence="1">
    <name type="scientific">Rhizophagus irregularis (strain DAOM 181602 / DAOM 197198 / MUCL 43194)</name>
    <name type="common">Arbuscular mycorrhizal fungus</name>
    <name type="synonym">Glomus intraradices</name>
    <dbReference type="NCBI Taxonomy" id="747089"/>
    <lineage>
        <taxon>Eukaryota</taxon>
        <taxon>Fungi</taxon>
        <taxon>Fungi incertae sedis</taxon>
        <taxon>Mucoromycota</taxon>
        <taxon>Glomeromycotina</taxon>
        <taxon>Glomeromycetes</taxon>
        <taxon>Glomerales</taxon>
        <taxon>Glomeraceae</taxon>
        <taxon>Rhizophagus</taxon>
    </lineage>
</organism>
<dbReference type="HOGENOM" id="CLU_3093189_0_0_1"/>
<sequence>MFREQFLEKESKELERFGNKGRTMLGRVKTFLLSSYGLSRGDIRYVIAKMFR</sequence>
<evidence type="ECO:0000313" key="1">
    <source>
        <dbReference type="EMBL" id="ERZ95082.1"/>
    </source>
</evidence>
<protein>
    <submittedName>
        <fullName evidence="1">Uncharacterized protein</fullName>
    </submittedName>
</protein>